<gene>
    <name evidence="1" type="ORF">DPMN_115946</name>
</gene>
<protein>
    <submittedName>
        <fullName evidence="1">Uncharacterized protein</fullName>
    </submittedName>
</protein>
<proteinExistence type="predicted"/>
<keyword evidence="2" id="KW-1185">Reference proteome</keyword>
<name>A0A9D4KMN2_DREPO</name>
<dbReference type="AlphaFoldDB" id="A0A9D4KMN2"/>
<dbReference type="Proteomes" id="UP000828390">
    <property type="component" value="Unassembled WGS sequence"/>
</dbReference>
<evidence type="ECO:0000313" key="1">
    <source>
        <dbReference type="EMBL" id="KAH3842451.1"/>
    </source>
</evidence>
<comment type="caution">
    <text evidence="1">The sequence shown here is derived from an EMBL/GenBank/DDBJ whole genome shotgun (WGS) entry which is preliminary data.</text>
</comment>
<dbReference type="EMBL" id="JAIWYP010000004">
    <property type="protein sequence ID" value="KAH3842451.1"/>
    <property type="molecule type" value="Genomic_DNA"/>
</dbReference>
<organism evidence="1 2">
    <name type="scientific">Dreissena polymorpha</name>
    <name type="common">Zebra mussel</name>
    <name type="synonym">Mytilus polymorpha</name>
    <dbReference type="NCBI Taxonomy" id="45954"/>
    <lineage>
        <taxon>Eukaryota</taxon>
        <taxon>Metazoa</taxon>
        <taxon>Spiralia</taxon>
        <taxon>Lophotrochozoa</taxon>
        <taxon>Mollusca</taxon>
        <taxon>Bivalvia</taxon>
        <taxon>Autobranchia</taxon>
        <taxon>Heteroconchia</taxon>
        <taxon>Euheterodonta</taxon>
        <taxon>Imparidentia</taxon>
        <taxon>Neoheterodontei</taxon>
        <taxon>Myida</taxon>
        <taxon>Dreissenoidea</taxon>
        <taxon>Dreissenidae</taxon>
        <taxon>Dreissena</taxon>
    </lineage>
</organism>
<evidence type="ECO:0000313" key="2">
    <source>
        <dbReference type="Proteomes" id="UP000828390"/>
    </source>
</evidence>
<reference evidence="1" key="1">
    <citation type="journal article" date="2019" name="bioRxiv">
        <title>The Genome of the Zebra Mussel, Dreissena polymorpha: A Resource for Invasive Species Research.</title>
        <authorList>
            <person name="McCartney M.A."/>
            <person name="Auch B."/>
            <person name="Kono T."/>
            <person name="Mallez S."/>
            <person name="Zhang Y."/>
            <person name="Obille A."/>
            <person name="Becker A."/>
            <person name="Abrahante J.E."/>
            <person name="Garbe J."/>
            <person name="Badalamenti J.P."/>
            <person name="Herman A."/>
            <person name="Mangelson H."/>
            <person name="Liachko I."/>
            <person name="Sullivan S."/>
            <person name="Sone E.D."/>
            <person name="Koren S."/>
            <person name="Silverstein K.A.T."/>
            <person name="Beckman K.B."/>
            <person name="Gohl D.M."/>
        </authorList>
    </citation>
    <scope>NUCLEOTIDE SEQUENCE</scope>
    <source>
        <strain evidence="1">Duluth1</strain>
        <tissue evidence="1">Whole animal</tissue>
    </source>
</reference>
<reference evidence="1" key="2">
    <citation type="submission" date="2020-11" db="EMBL/GenBank/DDBJ databases">
        <authorList>
            <person name="McCartney M.A."/>
            <person name="Auch B."/>
            <person name="Kono T."/>
            <person name="Mallez S."/>
            <person name="Becker A."/>
            <person name="Gohl D.M."/>
            <person name="Silverstein K.A.T."/>
            <person name="Koren S."/>
            <person name="Bechman K.B."/>
            <person name="Herman A."/>
            <person name="Abrahante J.E."/>
            <person name="Garbe J."/>
        </authorList>
    </citation>
    <scope>NUCLEOTIDE SEQUENCE</scope>
    <source>
        <strain evidence="1">Duluth1</strain>
        <tissue evidence="1">Whole animal</tissue>
    </source>
</reference>
<accession>A0A9D4KMN2</accession>
<sequence>MSEKCGNDSYSSVYIMEQILEYFGDHQIQAWIGNDIDPLQWRWTQSGHRLVPLKQICQLHQRDF</sequence>